<evidence type="ECO:0000256" key="1">
    <source>
        <dbReference type="ARBA" id="ARBA00023002"/>
    </source>
</evidence>
<name>A0A9Q9AWT2_9PEZI</name>
<gene>
    <name evidence="4" type="ORF">Slin15195_G079420</name>
</gene>
<keyword evidence="1" id="KW-0560">Oxidoreductase</keyword>
<feature type="domain" description="NAD-dependent epimerase/dehydratase" evidence="3">
    <location>
        <begin position="7"/>
        <end position="262"/>
    </location>
</feature>
<dbReference type="InterPro" id="IPR036291">
    <property type="entry name" value="NAD(P)-bd_dom_sf"/>
</dbReference>
<sequence length="338" mass="37355">MTMAETIFITGATGFIGSQVAKHAVQAGYKVRLSIRRKEQEQNIRSWLQDHESNLEFVHIPDLTTAGAFDKALSGVQHIFHLASPLPGKGEDVHKDYVEPAVKGTLAILEEAKKHDQIKFVIVTSSILALLPPGAMMQAPVRPRANTGERSEVNLDMDFPEGFAGHGLKYSSSKILAHQATRDFIRNDAPNFKLVTFHPTFVIGESLIQTTAQPDGMNAVLLQSLSGTTPSIPSAFVDVKQCAEAHIKALERYKSLKNGTEYILSSPVGGWDEISELIKQEYPQVPVKLDKGPFSPQDTWELDVRPAETDLDIQWRPVKDVVRAMLNQQLALRVSAQL</sequence>
<evidence type="ECO:0000313" key="4">
    <source>
        <dbReference type="EMBL" id="USW54623.1"/>
    </source>
</evidence>
<dbReference type="InterPro" id="IPR050425">
    <property type="entry name" value="NAD(P)_dehydrat-like"/>
</dbReference>
<protein>
    <submittedName>
        <fullName evidence="4">NAD-dependent epimerase/dehydratase, NAD(P)-binding domain superfamily</fullName>
    </submittedName>
</protein>
<dbReference type="Pfam" id="PF01370">
    <property type="entry name" value="Epimerase"/>
    <property type="match status" value="1"/>
</dbReference>
<dbReference type="SUPFAM" id="SSF51735">
    <property type="entry name" value="NAD(P)-binding Rossmann-fold domains"/>
    <property type="match status" value="1"/>
</dbReference>
<evidence type="ECO:0000256" key="2">
    <source>
        <dbReference type="ARBA" id="ARBA00023445"/>
    </source>
</evidence>
<dbReference type="EMBL" id="CP099423">
    <property type="protein sequence ID" value="USW54623.1"/>
    <property type="molecule type" value="Genomic_DNA"/>
</dbReference>
<evidence type="ECO:0000259" key="3">
    <source>
        <dbReference type="Pfam" id="PF01370"/>
    </source>
</evidence>
<dbReference type="PANTHER" id="PTHR10366:SF812">
    <property type="entry name" value="VPS9 DOMAIN-CONTAINING PROTEIN"/>
    <property type="match status" value="1"/>
</dbReference>
<dbReference type="AlphaFoldDB" id="A0A9Q9AWT2"/>
<keyword evidence="5" id="KW-1185">Reference proteome</keyword>
<proteinExistence type="inferred from homology"/>
<dbReference type="GO" id="GO:0016616">
    <property type="term" value="F:oxidoreductase activity, acting on the CH-OH group of donors, NAD or NADP as acceptor"/>
    <property type="evidence" value="ECO:0007669"/>
    <property type="project" value="TreeGrafter"/>
</dbReference>
<reference evidence="4" key="1">
    <citation type="submission" date="2022-06" db="EMBL/GenBank/DDBJ databases">
        <title>Complete genome sequences of two strains of the flax pathogen Septoria linicola.</title>
        <authorList>
            <person name="Lapalu N."/>
            <person name="Simon A."/>
            <person name="Demenou B."/>
            <person name="Paumier D."/>
            <person name="Guillot M.-P."/>
            <person name="Gout L."/>
            <person name="Valade R."/>
        </authorList>
    </citation>
    <scope>NUCLEOTIDE SEQUENCE</scope>
    <source>
        <strain evidence="4">SE15195</strain>
    </source>
</reference>
<comment type="similarity">
    <text evidence="2">Belongs to the NAD(P)-dependent epimerase/dehydratase family. Dihydroflavonol-4-reductase subfamily.</text>
</comment>
<organism evidence="4 5">
    <name type="scientific">Septoria linicola</name>
    <dbReference type="NCBI Taxonomy" id="215465"/>
    <lineage>
        <taxon>Eukaryota</taxon>
        <taxon>Fungi</taxon>
        <taxon>Dikarya</taxon>
        <taxon>Ascomycota</taxon>
        <taxon>Pezizomycotina</taxon>
        <taxon>Dothideomycetes</taxon>
        <taxon>Dothideomycetidae</taxon>
        <taxon>Mycosphaerellales</taxon>
        <taxon>Mycosphaerellaceae</taxon>
        <taxon>Septoria</taxon>
    </lineage>
</organism>
<dbReference type="Proteomes" id="UP001056384">
    <property type="component" value="Chromosome 6"/>
</dbReference>
<dbReference type="InterPro" id="IPR001509">
    <property type="entry name" value="Epimerase_deHydtase"/>
</dbReference>
<accession>A0A9Q9AWT2</accession>
<dbReference type="Gene3D" id="3.40.50.720">
    <property type="entry name" value="NAD(P)-binding Rossmann-like Domain"/>
    <property type="match status" value="1"/>
</dbReference>
<evidence type="ECO:0000313" key="5">
    <source>
        <dbReference type="Proteomes" id="UP001056384"/>
    </source>
</evidence>
<dbReference type="PANTHER" id="PTHR10366">
    <property type="entry name" value="NAD DEPENDENT EPIMERASE/DEHYDRATASE"/>
    <property type="match status" value="1"/>
</dbReference>
<dbReference type="OrthoDB" id="2735536at2759"/>